<dbReference type="EMBL" id="VBOR01000018">
    <property type="protein sequence ID" value="TMQ51217.1"/>
    <property type="molecule type" value="Genomic_DNA"/>
</dbReference>
<dbReference type="SUPFAM" id="SSF51735">
    <property type="entry name" value="NAD(P)-binding Rossmann-fold domains"/>
    <property type="match status" value="1"/>
</dbReference>
<evidence type="ECO:0000313" key="5">
    <source>
        <dbReference type="Proteomes" id="UP000316292"/>
    </source>
</evidence>
<dbReference type="InterPro" id="IPR001509">
    <property type="entry name" value="Epimerase_deHydtase"/>
</dbReference>
<dbReference type="PROSITE" id="PS00061">
    <property type="entry name" value="ADH_SHORT"/>
    <property type="match status" value="1"/>
</dbReference>
<gene>
    <name evidence="4" type="ORF">E6K71_00695</name>
</gene>
<accession>A0A538SIM1</accession>
<reference evidence="4 5" key="1">
    <citation type="journal article" date="2019" name="Nat. Microbiol.">
        <title>Mediterranean grassland soil C-N compound turnover is dependent on rainfall and depth, and is mediated by genomically divergent microorganisms.</title>
        <authorList>
            <person name="Diamond S."/>
            <person name="Andeer P.F."/>
            <person name="Li Z."/>
            <person name="Crits-Christoph A."/>
            <person name="Burstein D."/>
            <person name="Anantharaman K."/>
            <person name="Lane K.R."/>
            <person name="Thomas B.C."/>
            <person name="Pan C."/>
            <person name="Northen T.R."/>
            <person name="Banfield J.F."/>
        </authorList>
    </citation>
    <scope>NUCLEOTIDE SEQUENCE [LARGE SCALE GENOMIC DNA]</scope>
    <source>
        <strain evidence="4">WS_1</strain>
    </source>
</reference>
<dbReference type="Gene3D" id="3.40.50.720">
    <property type="entry name" value="NAD(P)-binding Rossmann-like Domain"/>
    <property type="match status" value="1"/>
</dbReference>
<dbReference type="InterPro" id="IPR036291">
    <property type="entry name" value="NAD(P)-bd_dom_sf"/>
</dbReference>
<dbReference type="PANTHER" id="PTHR43000">
    <property type="entry name" value="DTDP-D-GLUCOSE 4,6-DEHYDRATASE-RELATED"/>
    <property type="match status" value="1"/>
</dbReference>
<comment type="caution">
    <text evidence="4">The sequence shown here is derived from an EMBL/GenBank/DDBJ whole genome shotgun (WGS) entry which is preliminary data.</text>
</comment>
<feature type="domain" description="NAD-dependent epimerase/dehydratase" evidence="3">
    <location>
        <begin position="37"/>
        <end position="258"/>
    </location>
</feature>
<dbReference type="Proteomes" id="UP000316292">
    <property type="component" value="Unassembled WGS sequence"/>
</dbReference>
<feature type="compositionally biased region" description="Basic residues" evidence="2">
    <location>
        <begin position="1"/>
        <end position="13"/>
    </location>
</feature>
<proteinExistence type="inferred from homology"/>
<protein>
    <submittedName>
        <fullName evidence="4">NAD-dependent epimerase/dehydratase family protein</fullName>
    </submittedName>
</protein>
<dbReference type="Pfam" id="PF01370">
    <property type="entry name" value="Epimerase"/>
    <property type="match status" value="1"/>
</dbReference>
<name>A0A538SIM1_UNCEI</name>
<sequence length="359" mass="39325">MDPRGQRPHQRPHRSGERRPLQDLPDLRAQSVTAPLALVTGASGFVGSHIVDELLRRGARVRCLLRSTSSRRWLEGKPVDFAEGDVRHREGLDAAVAGADWIVHAAGLTHAPSAEEFHRANVLGTEQILAAALGTSPAPRRFLYISSQAAAGPSRNGAPVTEDLEPRPVSAYGSTKLAGENLVMQAGDRLPVVALRPPAVYGPREKALLKYFRAVKCHVRPRLPGSRRFSIVYAVDHARAVWEALTQDRAVGRIYFVGGPDLTSFEETGRMIERAMETWSLPFQIPGFLLQAAGLAGELVGAVTGRTPFLSREKIREITSGDWIVSSGRIRTELGWSPATALEDGIRETARWYREAGWV</sequence>
<dbReference type="AlphaFoldDB" id="A0A538SIM1"/>
<evidence type="ECO:0000313" key="4">
    <source>
        <dbReference type="EMBL" id="TMQ51217.1"/>
    </source>
</evidence>
<evidence type="ECO:0000259" key="3">
    <source>
        <dbReference type="Pfam" id="PF01370"/>
    </source>
</evidence>
<feature type="region of interest" description="Disordered" evidence="2">
    <location>
        <begin position="1"/>
        <end position="25"/>
    </location>
</feature>
<evidence type="ECO:0000256" key="1">
    <source>
        <dbReference type="ARBA" id="ARBA00007637"/>
    </source>
</evidence>
<comment type="similarity">
    <text evidence="1">Belongs to the NAD(P)-dependent epimerase/dehydratase family.</text>
</comment>
<evidence type="ECO:0000256" key="2">
    <source>
        <dbReference type="SAM" id="MobiDB-lite"/>
    </source>
</evidence>
<organism evidence="4 5">
    <name type="scientific">Eiseniibacteriota bacterium</name>
    <dbReference type="NCBI Taxonomy" id="2212470"/>
    <lineage>
        <taxon>Bacteria</taxon>
        <taxon>Candidatus Eiseniibacteriota</taxon>
    </lineage>
</organism>
<dbReference type="InterPro" id="IPR020904">
    <property type="entry name" value="Sc_DH/Rdtase_CS"/>
</dbReference>